<feature type="domain" description="Glutathionylspermidine synthase pre-ATP-grasp-like" evidence="6">
    <location>
        <begin position="21"/>
        <end position="410"/>
    </location>
</feature>
<dbReference type="Pfam" id="PF03738">
    <property type="entry name" value="GSP_synth"/>
    <property type="match status" value="1"/>
</dbReference>
<dbReference type="InterPro" id="IPR016185">
    <property type="entry name" value="PreATP-grasp_dom_sf"/>
</dbReference>
<dbReference type="AlphaFoldDB" id="A0A1I3JVH8"/>
<gene>
    <name evidence="7" type="ORF">SAMN05421852_101225</name>
</gene>
<proteinExistence type="predicted"/>
<protein>
    <submittedName>
        <fullName evidence="7">Glutathionylspermidine synthase</fullName>
    </submittedName>
</protein>
<name>A0A1I3JVH8_9BACL</name>
<evidence type="ECO:0000256" key="1">
    <source>
        <dbReference type="ARBA" id="ARBA00022598"/>
    </source>
</evidence>
<dbReference type="RefSeq" id="WP_093227223.1">
    <property type="nucleotide sequence ID" value="NZ_FORR01000001.1"/>
</dbReference>
<keyword evidence="5" id="KW-0460">Magnesium</keyword>
<dbReference type="SUPFAM" id="SSF56059">
    <property type="entry name" value="Glutathione synthetase ATP-binding domain-like"/>
    <property type="match status" value="1"/>
</dbReference>
<keyword evidence="1" id="KW-0436">Ligase</keyword>
<dbReference type="STRING" id="46223.SAMN05421852_101225"/>
<dbReference type="Proteomes" id="UP000199545">
    <property type="component" value="Unassembled WGS sequence"/>
</dbReference>
<keyword evidence="2" id="KW-0479">Metal-binding</keyword>
<dbReference type="InterPro" id="IPR005494">
    <property type="entry name" value="GSPS_pre-ATP-grasp-like_dom"/>
</dbReference>
<evidence type="ECO:0000256" key="4">
    <source>
        <dbReference type="ARBA" id="ARBA00022840"/>
    </source>
</evidence>
<evidence type="ECO:0000256" key="5">
    <source>
        <dbReference type="ARBA" id="ARBA00022842"/>
    </source>
</evidence>
<keyword evidence="8" id="KW-1185">Reference proteome</keyword>
<evidence type="ECO:0000313" key="8">
    <source>
        <dbReference type="Proteomes" id="UP000199545"/>
    </source>
</evidence>
<dbReference type="EMBL" id="FORR01000001">
    <property type="protein sequence ID" value="SFI64261.1"/>
    <property type="molecule type" value="Genomic_DNA"/>
</dbReference>
<organism evidence="7 8">
    <name type="scientific">Thermoflavimicrobium dichotomicum</name>
    <dbReference type="NCBI Taxonomy" id="46223"/>
    <lineage>
        <taxon>Bacteria</taxon>
        <taxon>Bacillati</taxon>
        <taxon>Bacillota</taxon>
        <taxon>Bacilli</taxon>
        <taxon>Bacillales</taxon>
        <taxon>Thermoactinomycetaceae</taxon>
        <taxon>Thermoflavimicrobium</taxon>
    </lineage>
</organism>
<evidence type="ECO:0000259" key="6">
    <source>
        <dbReference type="Pfam" id="PF03738"/>
    </source>
</evidence>
<dbReference type="GO" id="GO:0016874">
    <property type="term" value="F:ligase activity"/>
    <property type="evidence" value="ECO:0007669"/>
    <property type="project" value="UniProtKB-KW"/>
</dbReference>
<evidence type="ECO:0000256" key="2">
    <source>
        <dbReference type="ARBA" id="ARBA00022723"/>
    </source>
</evidence>
<keyword evidence="3" id="KW-0547">Nucleotide-binding</keyword>
<keyword evidence="4" id="KW-0067">ATP-binding</keyword>
<dbReference type="GO" id="GO:0005524">
    <property type="term" value="F:ATP binding"/>
    <property type="evidence" value="ECO:0007669"/>
    <property type="project" value="UniProtKB-KW"/>
</dbReference>
<accession>A0A1I3JVH8</accession>
<sequence length="414" mass="47723">MSYQQRRAEIYHPMREENFFLWDVNKTDGDEYALATIHIISPSFRQEIAYATEQLGKIFARTVQVVQNGYNGLLRELGLPRETWKAIRVEIDSQIPTLIGRFDFANTPKGLKMLEFNSDTPTSIVESFYVNDRVCSYFEVENPNKGMDQQLTRAFQRIIGRYSELGFRTEHIYFSALEWHLEDAGTTRYLMHLSGLPAKFVPLSSLTVYEDRLYVEDLEQKKLLPVDILYRLYPLEMLAEATDIDGYPTGAHILQLIANKKVGIINPPSAFIAQTKALQALIWSIHEQGVFYSEEEHEIIETYMIPTYFENCFHGQKAYVSKPIFGREGGAVRIFDQHGVLLAKDQAKHYWEQPMIYQEWVELEHIEVETLTGDFSGRLLWGSFLIDGEASAIIARVDKEITGDNSYYLPVGLK</sequence>
<dbReference type="OrthoDB" id="9765517at2"/>
<evidence type="ECO:0000256" key="3">
    <source>
        <dbReference type="ARBA" id="ARBA00022741"/>
    </source>
</evidence>
<dbReference type="Gene3D" id="3.30.1490.330">
    <property type="match status" value="1"/>
</dbReference>
<dbReference type="GO" id="GO:0046872">
    <property type="term" value="F:metal ion binding"/>
    <property type="evidence" value="ECO:0007669"/>
    <property type="project" value="UniProtKB-KW"/>
</dbReference>
<dbReference type="SUPFAM" id="SSF52440">
    <property type="entry name" value="PreATP-grasp domain"/>
    <property type="match status" value="1"/>
</dbReference>
<reference evidence="7 8" key="1">
    <citation type="submission" date="2016-10" db="EMBL/GenBank/DDBJ databases">
        <authorList>
            <person name="de Groot N.N."/>
        </authorList>
    </citation>
    <scope>NUCLEOTIDE SEQUENCE [LARGE SCALE GENOMIC DNA]</scope>
    <source>
        <strain evidence="7 8">DSM 44778</strain>
    </source>
</reference>
<evidence type="ECO:0000313" key="7">
    <source>
        <dbReference type="EMBL" id="SFI64261.1"/>
    </source>
</evidence>